<feature type="domain" description="Circularly permuted ATP-grasp type 2" evidence="1">
    <location>
        <begin position="91"/>
        <end position="469"/>
    </location>
</feature>
<dbReference type="SUPFAM" id="SSF56059">
    <property type="entry name" value="Glutathione synthetase ATP-binding domain-like"/>
    <property type="match status" value="1"/>
</dbReference>
<dbReference type="Gene3D" id="3.30.1490.270">
    <property type="match status" value="1"/>
</dbReference>
<organism evidence="2 3">
    <name type="scientific">Adhaeribacter radiodurans</name>
    <dbReference type="NCBI Taxonomy" id="2745197"/>
    <lineage>
        <taxon>Bacteria</taxon>
        <taxon>Pseudomonadati</taxon>
        <taxon>Bacteroidota</taxon>
        <taxon>Cytophagia</taxon>
        <taxon>Cytophagales</taxon>
        <taxon>Hymenobacteraceae</taxon>
        <taxon>Adhaeribacter</taxon>
    </lineage>
</organism>
<dbReference type="InterPro" id="IPR016450">
    <property type="entry name" value="UCP005522"/>
</dbReference>
<dbReference type="Pfam" id="PF14403">
    <property type="entry name" value="CP_ATPgrasp_2"/>
    <property type="match status" value="1"/>
</dbReference>
<dbReference type="InterPro" id="IPR025841">
    <property type="entry name" value="CP_ATPgrasp_2"/>
</dbReference>
<proteinExistence type="predicted"/>
<dbReference type="PIRSF" id="PIRSF005522">
    <property type="entry name" value="UCP005522"/>
    <property type="match status" value="1"/>
</dbReference>
<dbReference type="RefSeq" id="WP_182411595.1">
    <property type="nucleotide sequence ID" value="NZ_CP055153.1"/>
</dbReference>
<evidence type="ECO:0000313" key="3">
    <source>
        <dbReference type="Proteomes" id="UP000514509"/>
    </source>
</evidence>
<dbReference type="AlphaFoldDB" id="A0A7L7L8H8"/>
<dbReference type="InterPro" id="IPR051680">
    <property type="entry name" value="ATP-dep_Glu-Cys_Ligase-2"/>
</dbReference>
<keyword evidence="3" id="KW-1185">Reference proteome</keyword>
<dbReference type="Gene3D" id="3.40.50.11290">
    <property type="match status" value="1"/>
</dbReference>
<reference evidence="2 3" key="1">
    <citation type="submission" date="2020-08" db="EMBL/GenBank/DDBJ databases">
        <title>Adhaeribacter dokdonensis sp. nov., isolated from the rhizosphere of Elymus tsukushiensis, a plant native to the Dokdo Islands, Republic of Korea.</title>
        <authorList>
            <person name="Ghim S.Y."/>
        </authorList>
    </citation>
    <scope>NUCLEOTIDE SEQUENCE [LARGE SCALE GENOMIC DNA]</scope>
    <source>
        <strain evidence="2 3">KUDC8001</strain>
    </source>
</reference>
<evidence type="ECO:0000259" key="1">
    <source>
        <dbReference type="Pfam" id="PF14403"/>
    </source>
</evidence>
<dbReference type="PANTHER" id="PTHR34595">
    <property type="entry name" value="BLR5612 PROTEIN"/>
    <property type="match status" value="1"/>
</dbReference>
<dbReference type="EMBL" id="CP055153">
    <property type="protein sequence ID" value="QMU29136.1"/>
    <property type="molecule type" value="Genomic_DNA"/>
</dbReference>
<protein>
    <submittedName>
        <fullName evidence="2">Circularly permuted type 2 ATP-grasp protein</fullName>
    </submittedName>
</protein>
<dbReference type="PANTHER" id="PTHR34595:SF7">
    <property type="entry name" value="SLL1039 PROTEIN"/>
    <property type="match status" value="1"/>
</dbReference>
<dbReference type="Proteomes" id="UP000514509">
    <property type="component" value="Chromosome"/>
</dbReference>
<accession>A0A7L7L8H8</accession>
<gene>
    <name evidence="2" type="ORF">HUW48_14285</name>
</gene>
<name>A0A7L7L8H8_9BACT</name>
<evidence type="ECO:0000313" key="2">
    <source>
        <dbReference type="EMBL" id="QMU29136.1"/>
    </source>
</evidence>
<dbReference type="KEGG" id="add:HUW48_14285"/>
<sequence length="493" mass="55735">MSDVRNYETYQGVFSGYDIKPGFLDEVFNAQGEVLPHYSLVLNQFKKFSLEDFNELNELAKISFFNQGVTFAVYSDKARGVERIFPFDLFPRIISAEDWSHLERGVIQRNVAINLFIQDIYNKKQILRDGIVPAELIFSSGHYAKAMLGINPVGNIYNHISGTDLIKHSDGQYYVLEDNVRCPSGVSYVLSNREAMKKTLFNLFRKHDVLSVQDYPQQLLAIMQSVAPPSDNEPICVVLTPGVYNSAYYEHSFLALTMGIPLVEGRDLFVDQNYVYMKTIYGPQRVDVIYRRIDDFYIDPLAFNADSVLGIPGLMGAYREGNVSLLNAPGTGAADDKAVYSYVPEIIKYYLGEDPILNNVHTYRCELDNDYKYVLEHMEDLVVKPVDESGGYGILVGSNSTREQREELKKAITANRRKYIAQPIMSLSLHSTYIEKENKFEGRHIDLRTYTLLGKDKQFVIKGGLSRVALTKGSLVVNSSQGGGSKDTWVLAQ</sequence>